<gene>
    <name evidence="7" type="ORF">NEMBOFW57_009409</name>
</gene>
<comment type="subcellular location">
    <subcellularLocation>
        <location evidence="1 5">Cell membrane</location>
        <topology evidence="1 5">Lipid-anchor</topology>
        <topology evidence="1 5">GPI-anchor</topology>
    </subcellularLocation>
</comment>
<dbReference type="PANTHER" id="PTHR31468:SF8">
    <property type="entry name" value="1,3-BETA-GLUCANOSYLTRANSFERASE GAS2"/>
    <property type="match status" value="1"/>
</dbReference>
<dbReference type="EC" id="2.4.1.-" evidence="5"/>
<evidence type="ECO:0000313" key="8">
    <source>
        <dbReference type="Proteomes" id="UP001197093"/>
    </source>
</evidence>
<dbReference type="GO" id="GO:0031505">
    <property type="term" value="P:fungal-type cell wall organization"/>
    <property type="evidence" value="ECO:0007669"/>
    <property type="project" value="TreeGrafter"/>
</dbReference>
<evidence type="ECO:0000256" key="6">
    <source>
        <dbReference type="SAM" id="MobiDB-lite"/>
    </source>
</evidence>
<accession>A0AAD4EPB6</accession>
<keyword evidence="5" id="KW-0808">Transferase</keyword>
<dbReference type="GO" id="GO:0042124">
    <property type="term" value="F:1,3-beta-glucanosyltransferase activity"/>
    <property type="evidence" value="ECO:0007669"/>
    <property type="project" value="TreeGrafter"/>
</dbReference>
<feature type="signal peptide" evidence="5">
    <location>
        <begin position="1"/>
        <end position="21"/>
    </location>
</feature>
<keyword evidence="8" id="KW-1185">Reference proteome</keyword>
<keyword evidence="5" id="KW-0472">Membrane</keyword>
<keyword evidence="5" id="KW-0449">Lipoprotein</keyword>
<comment type="function">
    <text evidence="5">Splits internally a 1,3-beta-glucan molecule and transfers the newly generated reducing end (the donor) to the non-reducing end of another 1,3-beta-glucan molecule (the acceptor) forming a 1,3-beta linkage, resulting in the elongation of 1,3-beta-glucan chains in the cell wall.</text>
</comment>
<dbReference type="GO" id="GO:0098552">
    <property type="term" value="C:side of membrane"/>
    <property type="evidence" value="ECO:0007669"/>
    <property type="project" value="UniProtKB-KW"/>
</dbReference>
<dbReference type="InterPro" id="IPR017853">
    <property type="entry name" value="GH"/>
</dbReference>
<keyword evidence="3 5" id="KW-0732">Signal</keyword>
<name>A0AAD4EPB6_9PEZI</name>
<proteinExistence type="inferred from homology"/>
<evidence type="ECO:0000256" key="5">
    <source>
        <dbReference type="RuleBase" id="RU361209"/>
    </source>
</evidence>
<evidence type="ECO:0000256" key="4">
    <source>
        <dbReference type="ARBA" id="ARBA00023180"/>
    </source>
</evidence>
<dbReference type="AlphaFoldDB" id="A0AAD4EPB6"/>
<protein>
    <recommendedName>
        <fullName evidence="5">1,3-beta-glucanosyltransferase</fullName>
        <ecNumber evidence="5">2.4.1.-</ecNumber>
    </recommendedName>
</protein>
<dbReference type="PANTHER" id="PTHR31468">
    <property type="entry name" value="1,3-BETA-GLUCANOSYLTRANSFERASE GAS1"/>
    <property type="match status" value="1"/>
</dbReference>
<organism evidence="7 8">
    <name type="scientific">Staphylotrichum longicolle</name>
    <dbReference type="NCBI Taxonomy" id="669026"/>
    <lineage>
        <taxon>Eukaryota</taxon>
        <taxon>Fungi</taxon>
        <taxon>Dikarya</taxon>
        <taxon>Ascomycota</taxon>
        <taxon>Pezizomycotina</taxon>
        <taxon>Sordariomycetes</taxon>
        <taxon>Sordariomycetidae</taxon>
        <taxon>Sordariales</taxon>
        <taxon>Chaetomiaceae</taxon>
        <taxon>Staphylotrichum</taxon>
    </lineage>
</organism>
<dbReference type="SUPFAM" id="SSF51445">
    <property type="entry name" value="(Trans)glycosidases"/>
    <property type="match status" value="1"/>
</dbReference>
<feature type="region of interest" description="Disordered" evidence="6">
    <location>
        <begin position="563"/>
        <end position="587"/>
    </location>
</feature>
<feature type="region of interest" description="Disordered" evidence="6">
    <location>
        <begin position="507"/>
        <end position="547"/>
    </location>
</feature>
<dbReference type="InterPro" id="IPR004886">
    <property type="entry name" value="Glucanosyltransferase"/>
</dbReference>
<dbReference type="Pfam" id="PF03198">
    <property type="entry name" value="Glyco_hydro_72"/>
    <property type="match status" value="1"/>
</dbReference>
<keyword evidence="5" id="KW-0336">GPI-anchor</keyword>
<dbReference type="GO" id="GO:0005886">
    <property type="term" value="C:plasma membrane"/>
    <property type="evidence" value="ECO:0007669"/>
    <property type="project" value="UniProtKB-SubCell"/>
</dbReference>
<feature type="chain" id="PRO_5041780470" description="1,3-beta-glucanosyltransferase" evidence="5">
    <location>
        <begin position="22"/>
        <end position="633"/>
    </location>
</feature>
<dbReference type="GO" id="GO:0071970">
    <property type="term" value="P:fungal-type cell wall (1-&gt;3)-beta-D-glucan biosynthetic process"/>
    <property type="evidence" value="ECO:0007669"/>
    <property type="project" value="TreeGrafter"/>
</dbReference>
<comment type="caution">
    <text evidence="7">The sequence shown here is derived from an EMBL/GenBank/DDBJ whole genome shotgun (WGS) entry which is preliminary data.</text>
</comment>
<dbReference type="Gene3D" id="3.20.20.80">
    <property type="entry name" value="Glycosidases"/>
    <property type="match status" value="1"/>
</dbReference>
<sequence length="633" mass="66902">MKLFTILSVAVTALLTGPTLACKLRWHEVKAHLIPAQINKEEAIWGVDHQRAEDWWTVVDRSQGFDAPGGSGGELMLQTCGAKRAMRGGRLTRRDHAFHMAPGARGKRLGNDRDVFLGFVEALSPISVKGTKLFDDDGNQFFIRGVAYTFGDDDPDPLLDTKRCQADATLMKTASINTIYVYWVDSEQDHEGCMKAFADQGIYVWLQLGSFPRVTSLTQTTPPWTLPLYAVYTSVLDAFALHPNTLALGLGQETITANSTSTLAAPALKAAARDLHAFLAARGYRPIPLSYSAADVASLRDLTAQYLTCDSGIDDDGGGGGQAGTIDLLGLNVFLSCGADDWRALHAQFAALDLPVPVAISEAGCRSSGSGSSADDTGARDFADASLVLGPEMRDVFCGVSVFEWAMRSGASKFGVVEYEGGGAGKGEAKTLAQFGVLSGVYGAAAKVTVTATGTGTGESSAAATTTRVVACPTKDVAKGWLVEAGAVLPSIEGLQIGTVTVRTTVTQGRGSTATSVAGEGQDGGGARDKEEMVDEPPPSYTYPEDKVELPEQSMSAVEMDGMPHSATTTGSGWQLPMQGAGQDSTTLTELPDRKWRRTTYHELDDNFLARMAGEPAGTSQVSPLTPGTAKYA</sequence>
<dbReference type="EMBL" id="JAHCVI010000005">
    <property type="protein sequence ID" value="KAG7284796.1"/>
    <property type="molecule type" value="Genomic_DNA"/>
</dbReference>
<dbReference type="Proteomes" id="UP001197093">
    <property type="component" value="Unassembled WGS sequence"/>
</dbReference>
<evidence type="ECO:0000313" key="7">
    <source>
        <dbReference type="EMBL" id="KAG7284796.1"/>
    </source>
</evidence>
<reference evidence="7" key="1">
    <citation type="submission" date="2023-02" db="EMBL/GenBank/DDBJ databases">
        <authorList>
            <person name="Palmer J.M."/>
        </authorList>
    </citation>
    <scope>NUCLEOTIDE SEQUENCE</scope>
    <source>
        <strain evidence="7">FW57</strain>
    </source>
</reference>
<keyword evidence="4" id="KW-0325">Glycoprotein</keyword>
<evidence type="ECO:0000256" key="1">
    <source>
        <dbReference type="ARBA" id="ARBA00004609"/>
    </source>
</evidence>
<evidence type="ECO:0000256" key="3">
    <source>
        <dbReference type="ARBA" id="ARBA00022729"/>
    </source>
</evidence>
<evidence type="ECO:0000256" key="2">
    <source>
        <dbReference type="ARBA" id="ARBA00007528"/>
    </source>
</evidence>
<comment type="similarity">
    <text evidence="2 5">Belongs to the glycosyl hydrolase 72 family.</text>
</comment>